<accession>A0A160TWQ0</accession>
<evidence type="ECO:0000256" key="2">
    <source>
        <dbReference type="ARBA" id="ARBA00022617"/>
    </source>
</evidence>
<dbReference type="GO" id="GO:0009055">
    <property type="term" value="F:electron transfer activity"/>
    <property type="evidence" value="ECO:0007669"/>
    <property type="project" value="InterPro"/>
</dbReference>
<dbReference type="NCBIfam" id="TIGR02970">
    <property type="entry name" value="succ_dehyd_cytB"/>
    <property type="match status" value="1"/>
</dbReference>
<evidence type="ECO:0000256" key="1">
    <source>
        <dbReference type="ARBA" id="ARBA00004141"/>
    </source>
</evidence>
<dbReference type="PROSITE" id="PS01001">
    <property type="entry name" value="SDH_CYT_2"/>
    <property type="match status" value="1"/>
</dbReference>
<dbReference type="InterPro" id="IPR014314">
    <property type="entry name" value="Succ_DH_cytb556"/>
</dbReference>
<evidence type="ECO:0000313" key="9">
    <source>
        <dbReference type="EMBL" id="CUS54150.1"/>
    </source>
</evidence>
<protein>
    <submittedName>
        <fullName evidence="9">Succinate dehydrogenase cytochrome b-556 subunit</fullName>
    </submittedName>
</protein>
<organism evidence="9">
    <name type="scientific">hydrothermal vent metagenome</name>
    <dbReference type="NCBI Taxonomy" id="652676"/>
    <lineage>
        <taxon>unclassified sequences</taxon>
        <taxon>metagenomes</taxon>
        <taxon>ecological metagenomes</taxon>
    </lineage>
</organism>
<keyword evidence="3 8" id="KW-0812">Transmembrane</keyword>
<reference evidence="9" key="1">
    <citation type="submission" date="2015-10" db="EMBL/GenBank/DDBJ databases">
        <authorList>
            <person name="Gilbert D.G."/>
        </authorList>
    </citation>
    <scope>NUCLEOTIDE SEQUENCE</scope>
</reference>
<dbReference type="GO" id="GO:0016020">
    <property type="term" value="C:membrane"/>
    <property type="evidence" value="ECO:0007669"/>
    <property type="project" value="UniProtKB-SubCell"/>
</dbReference>
<dbReference type="GO" id="GO:0006099">
    <property type="term" value="P:tricarboxylic acid cycle"/>
    <property type="evidence" value="ECO:0007669"/>
    <property type="project" value="InterPro"/>
</dbReference>
<keyword evidence="4" id="KW-0479">Metal-binding</keyword>
<dbReference type="GO" id="GO:0046872">
    <property type="term" value="F:metal ion binding"/>
    <property type="evidence" value="ECO:0007669"/>
    <property type="project" value="UniProtKB-KW"/>
</dbReference>
<sequence>MPVVASIFSGRSTYIKLAYRLQSKMPIKQRPVSPHIQIYRPQLPSMLSILHRATGLFLVLGLIVICSWLVCVALGEESFQMFNSIGSTLAGKILSLGLVFSLVYHCFNGIRHLVWDCGYGFELTSVYLSGGIVFLLSIVVTLLIVVRAWL</sequence>
<dbReference type="InterPro" id="IPR034804">
    <property type="entry name" value="SQR/QFR_C/D"/>
</dbReference>
<evidence type="ECO:0000256" key="6">
    <source>
        <dbReference type="ARBA" id="ARBA00023004"/>
    </source>
</evidence>
<dbReference type="EMBL" id="CZRL01000104">
    <property type="protein sequence ID" value="CUS54150.1"/>
    <property type="molecule type" value="Genomic_DNA"/>
</dbReference>
<dbReference type="Gene3D" id="1.20.1300.10">
    <property type="entry name" value="Fumarate reductase/succinate dehydrogenase, transmembrane subunit"/>
    <property type="match status" value="1"/>
</dbReference>
<evidence type="ECO:0000256" key="3">
    <source>
        <dbReference type="ARBA" id="ARBA00022692"/>
    </source>
</evidence>
<keyword evidence="5 8" id="KW-1133">Transmembrane helix</keyword>
<dbReference type="CDD" id="cd03499">
    <property type="entry name" value="SQR_TypeC_SdhC"/>
    <property type="match status" value="1"/>
</dbReference>
<proteinExistence type="predicted"/>
<dbReference type="InterPro" id="IPR000701">
    <property type="entry name" value="SuccDH_FuR_B_TM-su"/>
</dbReference>
<name>A0A160TWQ0_9ZZZZ</name>
<gene>
    <name evidence="9" type="ORF">MGWOODY_XGa632</name>
</gene>
<feature type="transmembrane region" description="Helical" evidence="8">
    <location>
        <begin position="93"/>
        <end position="114"/>
    </location>
</feature>
<feature type="transmembrane region" description="Helical" evidence="8">
    <location>
        <begin position="126"/>
        <end position="146"/>
    </location>
</feature>
<dbReference type="PANTHER" id="PTHR10978:SF5">
    <property type="entry name" value="SUCCINATE DEHYDROGENASE CYTOCHROME B560 SUBUNIT, MITOCHONDRIAL"/>
    <property type="match status" value="1"/>
</dbReference>
<dbReference type="AlphaFoldDB" id="A0A160TWQ0"/>
<evidence type="ECO:0000256" key="4">
    <source>
        <dbReference type="ARBA" id="ARBA00022723"/>
    </source>
</evidence>
<keyword evidence="7 8" id="KW-0472">Membrane</keyword>
<keyword evidence="6" id="KW-0408">Iron</keyword>
<keyword evidence="2" id="KW-0349">Heme</keyword>
<evidence type="ECO:0000256" key="7">
    <source>
        <dbReference type="ARBA" id="ARBA00023136"/>
    </source>
</evidence>
<dbReference type="InterPro" id="IPR018495">
    <property type="entry name" value="Succ_DH_cyt_bsu_CS"/>
</dbReference>
<dbReference type="PROSITE" id="PS01000">
    <property type="entry name" value="SDH_CYT_1"/>
    <property type="match status" value="1"/>
</dbReference>
<feature type="transmembrane region" description="Helical" evidence="8">
    <location>
        <begin position="49"/>
        <end position="72"/>
    </location>
</feature>
<dbReference type="PANTHER" id="PTHR10978">
    <property type="entry name" value="SUCCINATE DEHYDROGENASE CYTOCHROME B560 SUBUNIT"/>
    <property type="match status" value="1"/>
</dbReference>
<dbReference type="PIRSF" id="PIRSF000178">
    <property type="entry name" value="SDH_cyt_b560"/>
    <property type="match status" value="1"/>
</dbReference>
<evidence type="ECO:0000256" key="5">
    <source>
        <dbReference type="ARBA" id="ARBA00022989"/>
    </source>
</evidence>
<comment type="subcellular location">
    <subcellularLocation>
        <location evidence="1">Membrane</location>
        <topology evidence="1">Multi-pass membrane protein</topology>
    </subcellularLocation>
</comment>
<dbReference type="SUPFAM" id="SSF81343">
    <property type="entry name" value="Fumarate reductase respiratory complex transmembrane subunits"/>
    <property type="match status" value="1"/>
</dbReference>
<evidence type="ECO:0000256" key="8">
    <source>
        <dbReference type="SAM" id="Phobius"/>
    </source>
</evidence>
<dbReference type="Pfam" id="PF01127">
    <property type="entry name" value="Sdh_cyt"/>
    <property type="match status" value="1"/>
</dbReference>